<name>A0A7J5BZT6_9MICO</name>
<dbReference type="Proteomes" id="UP000467240">
    <property type="component" value="Unassembled WGS sequence"/>
</dbReference>
<dbReference type="EMBL" id="WBJZ01000004">
    <property type="protein sequence ID" value="KAB1660165.1"/>
    <property type="molecule type" value="Genomic_DNA"/>
</dbReference>
<dbReference type="InterPro" id="IPR018728">
    <property type="entry name" value="DUF2268"/>
</dbReference>
<dbReference type="OrthoDB" id="3172031at2"/>
<keyword evidence="3" id="KW-1185">Reference proteome</keyword>
<dbReference type="Pfam" id="PF10026">
    <property type="entry name" value="DUF2268"/>
    <property type="match status" value="1"/>
</dbReference>
<accession>A0A7J5BZT6</accession>
<proteinExistence type="predicted"/>
<gene>
    <name evidence="2" type="ORF">F8O01_04385</name>
</gene>
<evidence type="ECO:0000313" key="3">
    <source>
        <dbReference type="Proteomes" id="UP000467240"/>
    </source>
</evidence>
<protein>
    <submittedName>
        <fullName evidence="2">Peptidase</fullName>
    </submittedName>
</protein>
<organism evidence="2 3">
    <name type="scientific">Pseudoclavibacter chungangensis</name>
    <dbReference type="NCBI Taxonomy" id="587635"/>
    <lineage>
        <taxon>Bacteria</taxon>
        <taxon>Bacillati</taxon>
        <taxon>Actinomycetota</taxon>
        <taxon>Actinomycetes</taxon>
        <taxon>Micrococcales</taxon>
        <taxon>Microbacteriaceae</taxon>
        <taxon>Pseudoclavibacter</taxon>
    </lineage>
</organism>
<evidence type="ECO:0000259" key="1">
    <source>
        <dbReference type="Pfam" id="PF10026"/>
    </source>
</evidence>
<reference evidence="2 3" key="1">
    <citation type="submission" date="2019-09" db="EMBL/GenBank/DDBJ databases">
        <title>Phylogeny of genus Pseudoclavibacter and closely related genus.</title>
        <authorList>
            <person name="Li Y."/>
        </authorList>
    </citation>
    <scope>NUCLEOTIDE SEQUENCE [LARGE SCALE GENOMIC DNA]</scope>
    <source>
        <strain evidence="2 3">DSM 23821</strain>
    </source>
</reference>
<dbReference type="AlphaFoldDB" id="A0A7J5BZT6"/>
<comment type="caution">
    <text evidence="2">The sequence shown here is derived from an EMBL/GenBank/DDBJ whole genome shotgun (WGS) entry which is preliminary data.</text>
</comment>
<feature type="domain" description="DUF2268" evidence="1">
    <location>
        <begin position="123"/>
        <end position="286"/>
    </location>
</feature>
<dbReference type="RefSeq" id="WP_158039661.1">
    <property type="nucleotide sequence ID" value="NZ_JACCFV010000001.1"/>
</dbReference>
<evidence type="ECO:0000313" key="2">
    <source>
        <dbReference type="EMBL" id="KAB1660165.1"/>
    </source>
</evidence>
<sequence length="307" mass="32675">MDITMIDTTGTTRTILDAPAERRPSLVRDMWSPMASKMRFTPGADPVRFHRQGFGFDPDGTPEPIRDAARALDDADAAARIERELRSAAADLEAAVPGLRVPDVTAMLVVGDHDDDLFTDTFAGLSGFGGISGSIVLTLWPNPTVLDRLEAIAAHELHHNVRYAPGGVRWDPATVTVGEHIVSEGLADRFASERHGALGPTHFVDERLRTDDELLARVSAGLGTTGMATFGAWVLGDEAARRFGAPPLGLPTGAGYAVGLRLVDAFLDEVGGTAADHIRTPSADIIDVARRRLGLPRPDATTPAVGH</sequence>